<dbReference type="InterPro" id="IPR002694">
    <property type="entry name" value="Znf_CHC2"/>
</dbReference>
<protein>
    <submittedName>
        <fullName evidence="6">CHC2 zinc finger</fullName>
    </submittedName>
</protein>
<feature type="compositionally biased region" description="Polar residues" evidence="4">
    <location>
        <begin position="73"/>
        <end position="91"/>
    </location>
</feature>
<keyword evidence="2" id="KW-0863">Zinc-finger</keyword>
<keyword evidence="7" id="KW-1185">Reference proteome</keyword>
<feature type="compositionally biased region" description="Low complexity" evidence="4">
    <location>
        <begin position="52"/>
        <end position="72"/>
    </location>
</feature>
<evidence type="ECO:0000256" key="3">
    <source>
        <dbReference type="ARBA" id="ARBA00022833"/>
    </source>
</evidence>
<feature type="domain" description="Zinc finger CHC2-type" evidence="5">
    <location>
        <begin position="126"/>
        <end position="180"/>
    </location>
</feature>
<dbReference type="STRING" id="34061.B0189_10950"/>
<evidence type="ECO:0000313" key="6">
    <source>
        <dbReference type="EMBL" id="SIS09994.1"/>
    </source>
</evidence>
<accession>A0A1N7GBS8</accession>
<name>A0A1N7GBS8_9GAMM</name>
<evidence type="ECO:0000256" key="1">
    <source>
        <dbReference type="ARBA" id="ARBA00022723"/>
    </source>
</evidence>
<dbReference type="RefSeq" id="WP_076556256.1">
    <property type="nucleotide sequence ID" value="NZ_FTNU01000032.1"/>
</dbReference>
<keyword evidence="1" id="KW-0479">Metal-binding</keyword>
<dbReference type="PANTHER" id="PTHR30313:SF2">
    <property type="entry name" value="DNA PRIMASE"/>
    <property type="match status" value="1"/>
</dbReference>
<organism evidence="6 7">
    <name type="scientific">Moraxella cuniculi DSM 21768</name>
    <dbReference type="NCBI Taxonomy" id="1122245"/>
    <lineage>
        <taxon>Bacteria</taxon>
        <taxon>Pseudomonadati</taxon>
        <taxon>Pseudomonadota</taxon>
        <taxon>Gammaproteobacteria</taxon>
        <taxon>Moraxellales</taxon>
        <taxon>Moraxellaceae</taxon>
        <taxon>Moraxella</taxon>
    </lineage>
</organism>
<dbReference type="InterPro" id="IPR036977">
    <property type="entry name" value="DNA_primase_Znf_CHC2"/>
</dbReference>
<feature type="compositionally biased region" description="Polar residues" evidence="4">
    <location>
        <begin position="1"/>
        <end position="24"/>
    </location>
</feature>
<dbReference type="GO" id="GO:0008270">
    <property type="term" value="F:zinc ion binding"/>
    <property type="evidence" value="ECO:0007669"/>
    <property type="project" value="UniProtKB-KW"/>
</dbReference>
<gene>
    <name evidence="6" type="ORF">SAMN02745664_1328</name>
</gene>
<dbReference type="SUPFAM" id="SSF57783">
    <property type="entry name" value="Zinc beta-ribbon"/>
    <property type="match status" value="1"/>
</dbReference>
<evidence type="ECO:0000259" key="5">
    <source>
        <dbReference type="SMART" id="SM00400"/>
    </source>
</evidence>
<feature type="compositionally biased region" description="Basic residues" evidence="4">
    <location>
        <begin position="25"/>
        <end position="47"/>
    </location>
</feature>
<dbReference type="AlphaFoldDB" id="A0A1N7GBS8"/>
<reference evidence="7" key="1">
    <citation type="submission" date="2017-01" db="EMBL/GenBank/DDBJ databases">
        <authorList>
            <person name="Varghese N."/>
            <person name="Submissions S."/>
        </authorList>
    </citation>
    <scope>NUCLEOTIDE SEQUENCE [LARGE SCALE GENOMIC DNA]</scope>
    <source>
        <strain evidence="7">DSM 21768</strain>
    </source>
</reference>
<dbReference type="GO" id="GO:0005737">
    <property type="term" value="C:cytoplasm"/>
    <property type="evidence" value="ECO:0007669"/>
    <property type="project" value="TreeGrafter"/>
</dbReference>
<evidence type="ECO:0000313" key="7">
    <source>
        <dbReference type="Proteomes" id="UP000187495"/>
    </source>
</evidence>
<dbReference type="Pfam" id="PF01807">
    <property type="entry name" value="Zn_ribbon_DnaG"/>
    <property type="match status" value="1"/>
</dbReference>
<sequence>MTKDNYTPMGQSAPSYQRPTNGNGNRHHAYRHRHAPKNPRYAHKVKQQGKTNNPAPNAPKNAQNRANSRANNTSLSTYGKSYPNNRQSSAKTVPFTRQRADLSRLPCPIDFYHTYGLTLKGNGLWRAALCPFHGDTHPSLSINTEHGGYFCHVCGASGDMVGFYMARFGVSFVQACKDLDLYR</sequence>
<feature type="region of interest" description="Disordered" evidence="4">
    <location>
        <begin position="1"/>
        <end position="93"/>
    </location>
</feature>
<proteinExistence type="predicted"/>
<dbReference type="InterPro" id="IPR050219">
    <property type="entry name" value="DnaG_primase"/>
</dbReference>
<dbReference type="SMART" id="SM00400">
    <property type="entry name" value="ZnF_CHCC"/>
    <property type="match status" value="1"/>
</dbReference>
<dbReference type="EMBL" id="FTNU01000032">
    <property type="protein sequence ID" value="SIS09994.1"/>
    <property type="molecule type" value="Genomic_DNA"/>
</dbReference>
<keyword evidence="3" id="KW-0862">Zinc</keyword>
<evidence type="ECO:0000256" key="4">
    <source>
        <dbReference type="SAM" id="MobiDB-lite"/>
    </source>
</evidence>
<dbReference type="Gene3D" id="3.90.580.10">
    <property type="entry name" value="Zinc finger, CHC2-type domain"/>
    <property type="match status" value="1"/>
</dbReference>
<dbReference type="GO" id="GO:0006269">
    <property type="term" value="P:DNA replication, synthesis of primer"/>
    <property type="evidence" value="ECO:0007669"/>
    <property type="project" value="TreeGrafter"/>
</dbReference>
<evidence type="ECO:0000256" key="2">
    <source>
        <dbReference type="ARBA" id="ARBA00022771"/>
    </source>
</evidence>
<dbReference type="GO" id="GO:0003677">
    <property type="term" value="F:DNA binding"/>
    <property type="evidence" value="ECO:0007669"/>
    <property type="project" value="InterPro"/>
</dbReference>
<dbReference type="GO" id="GO:0003899">
    <property type="term" value="F:DNA-directed RNA polymerase activity"/>
    <property type="evidence" value="ECO:0007669"/>
    <property type="project" value="InterPro"/>
</dbReference>
<dbReference type="Proteomes" id="UP000187495">
    <property type="component" value="Unassembled WGS sequence"/>
</dbReference>
<dbReference type="PANTHER" id="PTHR30313">
    <property type="entry name" value="DNA PRIMASE"/>
    <property type="match status" value="1"/>
</dbReference>